<dbReference type="GO" id="GO:0005886">
    <property type="term" value="C:plasma membrane"/>
    <property type="evidence" value="ECO:0007669"/>
    <property type="project" value="UniProtKB-SubCell"/>
</dbReference>
<reference evidence="8" key="2">
    <citation type="submission" date="2021-04" db="EMBL/GenBank/DDBJ databases">
        <authorList>
            <person name="Gilroy R."/>
        </authorList>
    </citation>
    <scope>NUCLEOTIDE SEQUENCE</scope>
    <source>
        <strain evidence="8">CHK186-16707</strain>
    </source>
</reference>
<gene>
    <name evidence="8" type="ORF">H9962_03110</name>
</gene>
<feature type="transmembrane region" description="Helical" evidence="6">
    <location>
        <begin position="109"/>
        <end position="129"/>
    </location>
</feature>
<evidence type="ECO:0000313" key="8">
    <source>
        <dbReference type="EMBL" id="HJA08170.1"/>
    </source>
</evidence>
<evidence type="ECO:0000256" key="5">
    <source>
        <dbReference type="ARBA" id="ARBA00023136"/>
    </source>
</evidence>
<dbReference type="AlphaFoldDB" id="A0A9D2HDP3"/>
<dbReference type="SUPFAM" id="SSF109755">
    <property type="entry name" value="PhoU-like"/>
    <property type="match status" value="1"/>
</dbReference>
<feature type="transmembrane region" description="Helical" evidence="6">
    <location>
        <begin position="209"/>
        <end position="230"/>
    </location>
</feature>
<name>A0A9D2HDP3_9BACT</name>
<protein>
    <submittedName>
        <fullName evidence="8">Na/Pi cotransporter family protein</fullName>
    </submittedName>
</protein>
<dbReference type="Pfam" id="PF02690">
    <property type="entry name" value="Na_Pi_cotrans"/>
    <property type="match status" value="2"/>
</dbReference>
<evidence type="ECO:0000256" key="4">
    <source>
        <dbReference type="ARBA" id="ARBA00022989"/>
    </source>
</evidence>
<dbReference type="GO" id="GO:0005436">
    <property type="term" value="F:sodium:phosphate symporter activity"/>
    <property type="evidence" value="ECO:0007669"/>
    <property type="project" value="InterPro"/>
</dbReference>
<evidence type="ECO:0000259" key="7">
    <source>
        <dbReference type="Pfam" id="PF01895"/>
    </source>
</evidence>
<feature type="transmembrane region" description="Helical" evidence="6">
    <location>
        <begin position="45"/>
        <end position="64"/>
    </location>
</feature>
<dbReference type="GO" id="GO:0044341">
    <property type="term" value="P:sodium-dependent phosphate transport"/>
    <property type="evidence" value="ECO:0007669"/>
    <property type="project" value="InterPro"/>
</dbReference>
<feature type="domain" description="PhoU" evidence="7">
    <location>
        <begin position="343"/>
        <end position="422"/>
    </location>
</feature>
<feature type="transmembrane region" description="Helical" evidence="6">
    <location>
        <begin position="135"/>
        <end position="156"/>
    </location>
</feature>
<dbReference type="InterPro" id="IPR004633">
    <property type="entry name" value="NaPi_cotrn-rel/YqeW-like"/>
</dbReference>
<dbReference type="PANTHER" id="PTHR10010">
    <property type="entry name" value="SOLUTE CARRIER FAMILY 34 SODIUM PHOSPHATE , MEMBER 2-RELATED"/>
    <property type="match status" value="1"/>
</dbReference>
<feature type="transmembrane region" description="Helical" evidence="6">
    <location>
        <begin position="6"/>
        <end position="24"/>
    </location>
</feature>
<dbReference type="NCBIfam" id="NF037997">
    <property type="entry name" value="Na_Pi_symport"/>
    <property type="match status" value="1"/>
</dbReference>
<evidence type="ECO:0000256" key="3">
    <source>
        <dbReference type="ARBA" id="ARBA00022692"/>
    </source>
</evidence>
<dbReference type="EMBL" id="DXAN01000006">
    <property type="protein sequence ID" value="HJA08170.1"/>
    <property type="molecule type" value="Genomic_DNA"/>
</dbReference>
<feature type="transmembrane region" description="Helical" evidence="6">
    <location>
        <begin position="84"/>
        <end position="102"/>
    </location>
</feature>
<organism evidence="8 9">
    <name type="scientific">Candidatus Mailhella merdigallinarum</name>
    <dbReference type="NCBI Taxonomy" id="2838658"/>
    <lineage>
        <taxon>Bacteria</taxon>
        <taxon>Pseudomonadati</taxon>
        <taxon>Thermodesulfobacteriota</taxon>
        <taxon>Desulfovibrionia</taxon>
        <taxon>Desulfovibrionales</taxon>
        <taxon>Desulfovibrionaceae</taxon>
        <taxon>Mailhella</taxon>
    </lineage>
</organism>
<dbReference type="Pfam" id="PF01895">
    <property type="entry name" value="PhoU"/>
    <property type="match status" value="1"/>
</dbReference>
<keyword evidence="5 6" id="KW-0472">Membrane</keyword>
<accession>A0A9D2HDP3</accession>
<reference evidence="8" key="1">
    <citation type="journal article" date="2021" name="PeerJ">
        <title>Extensive microbial diversity within the chicken gut microbiome revealed by metagenomics and culture.</title>
        <authorList>
            <person name="Gilroy R."/>
            <person name="Ravi A."/>
            <person name="Getino M."/>
            <person name="Pursley I."/>
            <person name="Horton D.L."/>
            <person name="Alikhan N.F."/>
            <person name="Baker D."/>
            <person name="Gharbi K."/>
            <person name="Hall N."/>
            <person name="Watson M."/>
            <person name="Adriaenssens E.M."/>
            <person name="Foster-Nyarko E."/>
            <person name="Jarju S."/>
            <person name="Secka A."/>
            <person name="Antonio M."/>
            <person name="Oren A."/>
            <person name="Chaudhuri R.R."/>
            <person name="La Ragione R."/>
            <person name="Hildebrand F."/>
            <person name="Pallen M.J."/>
        </authorList>
    </citation>
    <scope>NUCLEOTIDE SEQUENCE</scope>
    <source>
        <strain evidence="8">CHK186-16707</strain>
    </source>
</reference>
<keyword evidence="4 6" id="KW-1133">Transmembrane helix</keyword>
<evidence type="ECO:0000313" key="9">
    <source>
        <dbReference type="Proteomes" id="UP000824225"/>
    </source>
</evidence>
<dbReference type="InterPro" id="IPR026022">
    <property type="entry name" value="PhoU_dom"/>
</dbReference>
<sequence length="541" mass="58706">MTIKLVVQLLGGVGIFLYSIKLISDSLQLVAGDRLRHLVGMLTRTPLLGVLIGTLVTMLIQSSSATTVMTVSFVDAGLMKLTQAIGVIMGANIGTTVTGQILAIRIKDYVYIFLLVGVLLSFFCKKPRWRHVGNGLIGFGLLFVGMQTMESAMAFLRDRQDLFLAFSRSPLMGVAAGALLTLLVQSSSATVGLTIALGTQGLLPLDAAIPIVLGDNIGTCITAVLASIGTTRAAQQACTAHVLFNVIGVCIFLPLMPLYIGLIAATSQSIGHQIANAHTLFNVCNTLLFLPFVRPFAALIRFLLPDRKAEAGAVADTLYLDPRLIEVTPVMAVEAVRNQCAFMGDLLRTQLDEVERMVFENNAAAKKAVISLENRLDAVLQAMERYSEAVLNTHVSDDAAHRLHALLVCAGDLERIGDICMRLVGYDEHRQELGRSLSSRSMADLRDLFLEARSCVDRAVEGIRTADTDGLAALQDEAKAAAQDVRDKEGRMREQYMERINSRTGYGETGLLYIEIIGDIERMAYRSWKITRAMAASAAPE</sequence>
<comment type="subcellular location">
    <subcellularLocation>
        <location evidence="1">Cell membrane</location>
        <topology evidence="1">Multi-pass membrane protein</topology>
    </subcellularLocation>
</comment>
<keyword evidence="2" id="KW-1003">Cell membrane</keyword>
<dbReference type="Gene3D" id="1.20.58.220">
    <property type="entry name" value="Phosphate transport system protein phou homolog 2, domain 2"/>
    <property type="match status" value="1"/>
</dbReference>
<proteinExistence type="predicted"/>
<dbReference type="NCBIfam" id="TIGR00704">
    <property type="entry name" value="NaPi_cotrn_rel"/>
    <property type="match status" value="1"/>
</dbReference>
<comment type="caution">
    <text evidence="8">The sequence shown here is derived from an EMBL/GenBank/DDBJ whole genome shotgun (WGS) entry which is preliminary data.</text>
</comment>
<feature type="transmembrane region" description="Helical" evidence="6">
    <location>
        <begin position="242"/>
        <end position="260"/>
    </location>
</feature>
<dbReference type="InterPro" id="IPR038078">
    <property type="entry name" value="PhoU-like_sf"/>
</dbReference>
<evidence type="ECO:0000256" key="1">
    <source>
        <dbReference type="ARBA" id="ARBA00004651"/>
    </source>
</evidence>
<evidence type="ECO:0000256" key="6">
    <source>
        <dbReference type="SAM" id="Phobius"/>
    </source>
</evidence>
<dbReference type="PANTHER" id="PTHR10010:SF46">
    <property type="entry name" value="SODIUM-DEPENDENT PHOSPHATE TRANSPORT PROTEIN 2B"/>
    <property type="match status" value="1"/>
</dbReference>
<dbReference type="Proteomes" id="UP000824225">
    <property type="component" value="Unassembled WGS sequence"/>
</dbReference>
<keyword evidence="3 6" id="KW-0812">Transmembrane</keyword>
<dbReference type="InterPro" id="IPR003841">
    <property type="entry name" value="Na/Pi_transpt"/>
</dbReference>
<evidence type="ECO:0000256" key="2">
    <source>
        <dbReference type="ARBA" id="ARBA00022475"/>
    </source>
</evidence>